<name>A0A834DSG5_9CHIR</name>
<dbReference type="Proteomes" id="UP000664940">
    <property type="component" value="Unassembled WGS sequence"/>
</dbReference>
<accession>A0A834DSG5</accession>
<evidence type="ECO:0000313" key="2">
    <source>
        <dbReference type="Proteomes" id="UP000664940"/>
    </source>
</evidence>
<reference evidence="1 2" key="1">
    <citation type="journal article" date="2020" name="Nature">
        <title>Six reference-quality genomes reveal evolution of bat adaptations.</title>
        <authorList>
            <person name="Jebb D."/>
            <person name="Huang Z."/>
            <person name="Pippel M."/>
            <person name="Hughes G.M."/>
            <person name="Lavrichenko K."/>
            <person name="Devanna P."/>
            <person name="Winkler S."/>
            <person name="Jermiin L.S."/>
            <person name="Skirmuntt E.C."/>
            <person name="Katzourakis A."/>
            <person name="Burkitt-Gray L."/>
            <person name="Ray D.A."/>
            <person name="Sullivan K.A.M."/>
            <person name="Roscito J.G."/>
            <person name="Kirilenko B.M."/>
            <person name="Davalos L.M."/>
            <person name="Corthals A.P."/>
            <person name="Power M.L."/>
            <person name="Jones G."/>
            <person name="Ransome R.D."/>
            <person name="Dechmann D.K.N."/>
            <person name="Locatelli A.G."/>
            <person name="Puechmaille S.J."/>
            <person name="Fedrigo O."/>
            <person name="Jarvis E.D."/>
            <person name="Hiller M."/>
            <person name="Vernes S.C."/>
            <person name="Myers E.W."/>
            <person name="Teeling E.C."/>
        </authorList>
    </citation>
    <scope>NUCLEOTIDE SEQUENCE [LARGE SCALE GENOMIC DNA]</scope>
    <source>
        <strain evidence="1">Bat1K_MPI-CBG_1</strain>
    </source>
</reference>
<sequence>MLRLARSRGPGSGWEVVFGSGPALPCAPGSPGLLPFPCLLRLSPSPALLCLCLPFLAPSAVWGLAEPSGGVAACVQHLSEVGAFPAEVPECLFSPSPKRGCPGPCVRACVRALQPPDVRARPRLAERCV</sequence>
<organism evidence="1 2">
    <name type="scientific">Phyllostomus discolor</name>
    <name type="common">pale spear-nosed bat</name>
    <dbReference type="NCBI Taxonomy" id="89673"/>
    <lineage>
        <taxon>Eukaryota</taxon>
        <taxon>Metazoa</taxon>
        <taxon>Chordata</taxon>
        <taxon>Craniata</taxon>
        <taxon>Vertebrata</taxon>
        <taxon>Euteleostomi</taxon>
        <taxon>Mammalia</taxon>
        <taxon>Eutheria</taxon>
        <taxon>Laurasiatheria</taxon>
        <taxon>Chiroptera</taxon>
        <taxon>Yangochiroptera</taxon>
        <taxon>Phyllostomidae</taxon>
        <taxon>Phyllostominae</taxon>
        <taxon>Phyllostomus</taxon>
    </lineage>
</organism>
<evidence type="ECO:0000313" key="1">
    <source>
        <dbReference type="EMBL" id="KAF6090956.1"/>
    </source>
</evidence>
<proteinExistence type="predicted"/>
<dbReference type="EMBL" id="JABVXQ010000009">
    <property type="protein sequence ID" value="KAF6090956.1"/>
    <property type="molecule type" value="Genomic_DNA"/>
</dbReference>
<comment type="caution">
    <text evidence="1">The sequence shown here is derived from an EMBL/GenBank/DDBJ whole genome shotgun (WGS) entry which is preliminary data.</text>
</comment>
<protein>
    <submittedName>
        <fullName evidence="1">Uncharacterized protein</fullName>
    </submittedName>
</protein>
<dbReference type="AlphaFoldDB" id="A0A834DSG5"/>
<gene>
    <name evidence="1" type="ORF">HJG60_012295</name>
</gene>